<dbReference type="SMART" id="SM00382">
    <property type="entry name" value="AAA"/>
    <property type="match status" value="1"/>
</dbReference>
<dbReference type="InterPro" id="IPR032675">
    <property type="entry name" value="LRR_dom_sf"/>
</dbReference>
<dbReference type="SUPFAM" id="SSF52047">
    <property type="entry name" value="RNI-like"/>
    <property type="match status" value="3"/>
</dbReference>
<dbReference type="Pfam" id="PF13855">
    <property type="entry name" value="LRR_8"/>
    <property type="match status" value="1"/>
</dbReference>
<feature type="coiled-coil region" evidence="5">
    <location>
        <begin position="231"/>
        <end position="265"/>
    </location>
</feature>
<evidence type="ECO:0000313" key="7">
    <source>
        <dbReference type="EMBL" id="KAB5529251.1"/>
    </source>
</evidence>
<dbReference type="GO" id="GO:0006952">
    <property type="term" value="P:defense response"/>
    <property type="evidence" value="ECO:0007669"/>
    <property type="project" value="UniProtKB-KW"/>
</dbReference>
<feature type="domain" description="AAA+ ATPase" evidence="6">
    <location>
        <begin position="172"/>
        <end position="348"/>
    </location>
</feature>
<comment type="caution">
    <text evidence="7">The sequence shown here is derived from an EMBL/GenBank/DDBJ whole genome shotgun (WGS) entry which is preliminary data.</text>
</comment>
<accession>A0A5N5KFX7</accession>
<evidence type="ECO:0000256" key="3">
    <source>
        <dbReference type="ARBA" id="ARBA00022821"/>
    </source>
</evidence>
<keyword evidence="8" id="KW-1185">Reference proteome</keyword>
<dbReference type="Pfam" id="PF00931">
    <property type="entry name" value="NB-ARC"/>
    <property type="match status" value="1"/>
</dbReference>
<dbReference type="Gene3D" id="1.10.8.430">
    <property type="entry name" value="Helical domain of apoptotic protease-activating factors"/>
    <property type="match status" value="1"/>
</dbReference>
<dbReference type="PRINTS" id="PR00364">
    <property type="entry name" value="DISEASERSIST"/>
</dbReference>
<evidence type="ECO:0000256" key="2">
    <source>
        <dbReference type="ARBA" id="ARBA00022741"/>
    </source>
</evidence>
<sequence>MEILSSMACLVPWRSFFDPIWRSVTRVHNYSRNVKSLETLMKDLSVKKNRVLRSEEEAINKSEVLHDDVVKWLYDVGVITEDADRVLKDEDKAENRCFMGLFPNLMTRYRVSTEIESIEEKAVKISRRGKFDRVSYLPARRGIGDRSVKDYEAFESRRHVLDEILEALKDNDVNLVGVYGMAGVGKTTIVKKVAEQVKANRIFDVVVLAVVSKTPNLRRIQEEIADGLGFKFEAETDRVRAERLRERLERETKVLERETKALEEPKVLERETKALERETKALEEPKVLERETKVLVILDDIWERLDLDDVGIPSGSDNRGCKILMTSRDRNALYRGMDTKKLFHLEDLPWNEAWSLFKNKAGDDIENPDLKPVAVQVAKRCAGLPILLVTVASALKDGDLSEWKDALKRLERFDKDGIHSPVNSALELSYTSLKGDEIKSVFLLCGQLIPHRIAILDLLKYTVGRGLLENISTLDEARHRVNKLVNDLIACCLLEGGADGIVKMHDVLHAFAASRDHHVFTSSSGTVLREWPAKDLEQCSAISLPGCKISELPEVLNCPKMESFILYNGDPSLKIPDCLFKGTKTLQLMDITSVQLPTLPSSLQFLEKLQTLCLDYCGLGDIALIGELKMLKVLSLIGSNIVRLPREIGQLTRLQLLDLTHNPTLEIIPPNVLSCLTQLEDLYMENSFLQWGVEGLDDRRNNASLAELKDLPCLSTLYLHITDPMILPKDFFSKKLERFNILIGEGWEWSRKRETSTIMKLKISASIQSEEGIQLLLKRTEDLHLDGLEGVKSVSYELDGQGFPSLKHLHIQNSLEIRYIVDSTMLSPIVAFPFLVSLSLDNLNKLEKICNGQPVAESFSKLRILKVKSCPMLKNLFSLHMERGLLQLEEIVAEESGGEADEDEAIKLTQLRTLTLEYLPQFTSVSSKSNAASISQTRPELLITDVRSHENASDAELGTPMTLFNKKIEFPNLEDLKLSSIEVEKIWQDQPGELSCWFVRLTSLIVEGCRNLKYLFTTSMVESLAQLKRLELCDCVSMEEIIIKNGLGEEENVRGMMLPKLEFLKLKGLPNLTRFCTGHLIQCCFLQKLWIENCPALKTFISNSLSTDAVANNQFEETNSTLFDEKVAFSNIEKLCILGMDNLNMIWHTEFHSDSFCKLKVLRVEQGNKLLNIFPPNMLRRFQNLEQLVVCDCASLEEVFDLRSMMNEKESHVVTALKLKYMYVWNLQKLKKVWNTNPHGILSFQNLYLVNARNCPSLKSLFPASVALGLPQLEELELRSCGVEEIVAEEKRLGEAPKFVFPKTSSFRLWELPKLKSFYPGRHTSEWPVLKKIDVYLCDQLLVFDPELQSTQGACTQDQLGIQVQQPLFSFEKVIPNLEELTLNVKDAAKVCQGQFSADLFHKDEAIKLTQLRTLVLKSLPQFTSVSSKSNAASISQTRPEPLITDVRSNEIASDTGLRTPMTLFNKKIEFPNLEDLRLFSIEVEKIWQDQPGELSCWFVRLTSLIVEGCRNLKYLFTTSMVESLAQLKRLELCDCARMEEIIIKKGLGEEENVRGMMLPKLDFLKLKGLPNLTRFCTGHLIQCCFLQELWIENCPALKTFISNSLSTDAVANNQFEETNSTLFDEKVAFSNIEKLRILGMDNLNMIWHTEFHSDSFCKLKVLRVEQGNKLLNIFPPNMLRRFQNLEQLMVNYCASLEEVFDLRSLMSEKESHVVTAFKLKLMIVRNLQKLKKVWNTNTHGILSFQNLHLVDARNCPSLKSLFPASVALGLPQLEGLALRYCGVEEIVAEEERLGEAPKFVFPKTSSFRLWELPKLKSFYPGRHTSEWPVLKKIDVYRCNEVPVFDLEQDQLGIQIQQPLFSFEKTIPNLEELSLDVKDAVKVCQGQFSADLFHKVRVLTLRCFDDAPAEFPFGILHRFQNMEKLDVTGGYLKELFPCQLVDEEEHTLARIRCLELGYLPDLEKIWNQDLRVDQLLQNLETLKVSSCGSLINLAPSASSFGNLTALHVRDCKALKYLVTSSTARSLVQLSVMSIKKCEMVTEIVASNGDEAGNEIIFRKLESLKLDCLASLTSFCSVDFTFRFPCLTEVIVTNCPKMKTFSLGILSTPRLQKVWLSEEKDKGHWKRDLNITIQQLHI</sequence>
<dbReference type="SUPFAM" id="SSF52540">
    <property type="entry name" value="P-loop containing nucleoside triphosphate hydrolases"/>
    <property type="match status" value="1"/>
</dbReference>
<organism evidence="7 8">
    <name type="scientific">Salix brachista</name>
    <dbReference type="NCBI Taxonomy" id="2182728"/>
    <lineage>
        <taxon>Eukaryota</taxon>
        <taxon>Viridiplantae</taxon>
        <taxon>Streptophyta</taxon>
        <taxon>Embryophyta</taxon>
        <taxon>Tracheophyta</taxon>
        <taxon>Spermatophyta</taxon>
        <taxon>Magnoliopsida</taxon>
        <taxon>eudicotyledons</taxon>
        <taxon>Gunneridae</taxon>
        <taxon>Pentapetalae</taxon>
        <taxon>rosids</taxon>
        <taxon>fabids</taxon>
        <taxon>Malpighiales</taxon>
        <taxon>Salicaceae</taxon>
        <taxon>Saliceae</taxon>
        <taxon>Salix</taxon>
    </lineage>
</organism>
<dbReference type="Gene3D" id="3.80.10.10">
    <property type="entry name" value="Ribonuclease Inhibitor"/>
    <property type="match status" value="7"/>
</dbReference>
<dbReference type="InterPro" id="IPR042197">
    <property type="entry name" value="Apaf_helical"/>
</dbReference>
<evidence type="ECO:0000256" key="1">
    <source>
        <dbReference type="ARBA" id="ARBA00008894"/>
    </source>
</evidence>
<evidence type="ECO:0000259" key="6">
    <source>
        <dbReference type="SMART" id="SM00382"/>
    </source>
</evidence>
<dbReference type="InterPro" id="IPR003593">
    <property type="entry name" value="AAA+_ATPase"/>
</dbReference>
<dbReference type="InterPro" id="IPR001611">
    <property type="entry name" value="Leu-rich_rpt"/>
</dbReference>
<dbReference type="InterPro" id="IPR002182">
    <property type="entry name" value="NB-ARC"/>
</dbReference>
<dbReference type="EMBL" id="VDCV01000013">
    <property type="protein sequence ID" value="KAB5529251.1"/>
    <property type="molecule type" value="Genomic_DNA"/>
</dbReference>
<dbReference type="PANTHER" id="PTHR33463:SF203">
    <property type="entry name" value="AAA+ ATPASE DOMAIN-CONTAINING PROTEIN"/>
    <property type="match status" value="1"/>
</dbReference>
<dbReference type="InterPro" id="IPR057135">
    <property type="entry name" value="At4g27190-like_LRR"/>
</dbReference>
<dbReference type="GO" id="GO:0005524">
    <property type="term" value="F:ATP binding"/>
    <property type="evidence" value="ECO:0007669"/>
    <property type="project" value="UniProtKB-KW"/>
</dbReference>
<comment type="similarity">
    <text evidence="1">Belongs to the disease resistance NB-LRR family.</text>
</comment>
<keyword evidence="2" id="KW-0547">Nucleotide-binding</keyword>
<dbReference type="InterPro" id="IPR027417">
    <property type="entry name" value="P-loop_NTPase"/>
</dbReference>
<evidence type="ECO:0000256" key="4">
    <source>
        <dbReference type="ARBA" id="ARBA00022840"/>
    </source>
</evidence>
<name>A0A5N5KFX7_9ROSI</name>
<protein>
    <recommendedName>
        <fullName evidence="6">AAA+ ATPase domain-containing protein</fullName>
    </recommendedName>
</protein>
<dbReference type="Gene3D" id="3.40.50.300">
    <property type="entry name" value="P-loop containing nucleotide triphosphate hydrolases"/>
    <property type="match status" value="1"/>
</dbReference>
<dbReference type="GO" id="GO:0043531">
    <property type="term" value="F:ADP binding"/>
    <property type="evidence" value="ECO:0007669"/>
    <property type="project" value="InterPro"/>
</dbReference>
<keyword evidence="4" id="KW-0067">ATP-binding</keyword>
<dbReference type="InterPro" id="IPR050905">
    <property type="entry name" value="Plant_NBS-LRR"/>
</dbReference>
<evidence type="ECO:0000256" key="5">
    <source>
        <dbReference type="SAM" id="Coils"/>
    </source>
</evidence>
<proteinExistence type="inferred from homology"/>
<dbReference type="Pfam" id="PF23247">
    <property type="entry name" value="LRR_RPS2"/>
    <property type="match status" value="6"/>
</dbReference>
<dbReference type="PANTHER" id="PTHR33463">
    <property type="entry name" value="NB-ARC DOMAIN-CONTAINING PROTEIN-RELATED"/>
    <property type="match status" value="1"/>
</dbReference>
<gene>
    <name evidence="7" type="ORF">DKX38_019332</name>
</gene>
<evidence type="ECO:0000313" key="8">
    <source>
        <dbReference type="Proteomes" id="UP000326939"/>
    </source>
</evidence>
<keyword evidence="3" id="KW-0611">Plant defense</keyword>
<dbReference type="SUPFAM" id="SSF52058">
    <property type="entry name" value="L domain-like"/>
    <property type="match status" value="2"/>
</dbReference>
<dbReference type="Proteomes" id="UP000326939">
    <property type="component" value="Chromosome 13"/>
</dbReference>
<reference evidence="8" key="1">
    <citation type="journal article" date="2019" name="Gigascience">
        <title>De novo genome assembly of the endangered Acer yangbiense, a plant species with extremely small populations endemic to Yunnan Province, China.</title>
        <authorList>
            <person name="Yang J."/>
            <person name="Wariss H.M."/>
            <person name="Tao L."/>
            <person name="Zhang R."/>
            <person name="Yun Q."/>
            <person name="Hollingsworth P."/>
            <person name="Dao Z."/>
            <person name="Luo G."/>
            <person name="Guo H."/>
            <person name="Ma Y."/>
            <person name="Sun W."/>
        </authorList>
    </citation>
    <scope>NUCLEOTIDE SEQUENCE [LARGE SCALE GENOMIC DNA]</scope>
    <source>
        <strain evidence="8">cv. br00</strain>
    </source>
</reference>
<keyword evidence="5" id="KW-0175">Coiled coil</keyword>